<sequence>MNSWIIYGIGLTAQLLFSWRVLLQWIISEKNKQVTIPRYFWIISLVASFLLFIYGYLRNDFPIILGEIFTYYIYIRNIQLQHQWKKVTIPLKAFLWIFPIIIISYSFQNNRYDMHSLFNESTMPFWLLSLGVTAQLIFKSRFIYQWIVSEKKKESTLPMGFWIFSLTGAILIIIYAIFRADPVLLVGHIFGTITYIRNMTIHKKCVTAST</sequence>
<keyword evidence="4" id="KW-1185">Reference proteome</keyword>
<feature type="transmembrane region" description="Helical" evidence="1">
    <location>
        <begin position="125"/>
        <end position="144"/>
    </location>
</feature>
<gene>
    <name evidence="3" type="ORF">Y10_13300</name>
</gene>
<dbReference type="Pfam" id="PF07578">
    <property type="entry name" value="LAB_N"/>
    <property type="match status" value="2"/>
</dbReference>
<feature type="transmembrane region" description="Helical" evidence="1">
    <location>
        <begin position="87"/>
        <end position="105"/>
    </location>
</feature>
<dbReference type="EMBL" id="BRVO01000001">
    <property type="protein sequence ID" value="GLB48962.1"/>
    <property type="molecule type" value="Genomic_DNA"/>
</dbReference>
<comment type="caution">
    <text evidence="3">The sequence shown here is derived from an EMBL/GenBank/DDBJ whole genome shotgun (WGS) entry which is preliminary data.</text>
</comment>
<evidence type="ECO:0000313" key="4">
    <source>
        <dbReference type="Proteomes" id="UP001143543"/>
    </source>
</evidence>
<dbReference type="GO" id="GO:0016746">
    <property type="term" value="F:acyltransferase activity"/>
    <property type="evidence" value="ECO:0007669"/>
    <property type="project" value="UniProtKB-KW"/>
</dbReference>
<dbReference type="InterPro" id="IPR011499">
    <property type="entry name" value="Lipid_A_biosynth_N"/>
</dbReference>
<accession>A0ABQ5MHU2</accession>
<dbReference type="SMART" id="SM01259">
    <property type="entry name" value="LAB_N"/>
    <property type="match status" value="2"/>
</dbReference>
<feature type="transmembrane region" description="Helical" evidence="1">
    <location>
        <begin position="39"/>
        <end position="57"/>
    </location>
</feature>
<dbReference type="Gene3D" id="1.20.1280.290">
    <property type="match status" value="1"/>
</dbReference>
<keyword evidence="3" id="KW-0012">Acyltransferase</keyword>
<evidence type="ECO:0000259" key="2">
    <source>
        <dbReference type="SMART" id="SM01259"/>
    </source>
</evidence>
<evidence type="ECO:0000313" key="3">
    <source>
        <dbReference type="EMBL" id="GLB48962.1"/>
    </source>
</evidence>
<name>A0ABQ5MHU2_9FLAO</name>
<feature type="transmembrane region" description="Helical" evidence="1">
    <location>
        <begin position="156"/>
        <end position="178"/>
    </location>
</feature>
<feature type="domain" description="Lipid A biosynthesis N-terminal" evidence="2">
    <location>
        <begin position="130"/>
        <end position="201"/>
    </location>
</feature>
<feature type="transmembrane region" description="Helical" evidence="1">
    <location>
        <begin position="6"/>
        <end position="27"/>
    </location>
</feature>
<organism evidence="3 4">
    <name type="scientific">Neptunitalea lumnitzerae</name>
    <dbReference type="NCBI Taxonomy" id="2965509"/>
    <lineage>
        <taxon>Bacteria</taxon>
        <taxon>Pseudomonadati</taxon>
        <taxon>Bacteroidota</taxon>
        <taxon>Flavobacteriia</taxon>
        <taxon>Flavobacteriales</taxon>
        <taxon>Flavobacteriaceae</taxon>
        <taxon>Neptunitalea</taxon>
    </lineage>
</organism>
<dbReference type="Proteomes" id="UP001143543">
    <property type="component" value="Unassembled WGS sequence"/>
</dbReference>
<feature type="domain" description="Lipid A biosynthesis N-terminal" evidence="2">
    <location>
        <begin position="9"/>
        <end position="80"/>
    </location>
</feature>
<reference evidence="3" key="1">
    <citation type="submission" date="2022-07" db="EMBL/GenBank/DDBJ databases">
        <title>Taxonomy of Novel Oxalotrophic and Methylotrophic Bacteria.</title>
        <authorList>
            <person name="Sahin N."/>
            <person name="Tani A."/>
        </authorList>
    </citation>
    <scope>NUCLEOTIDE SEQUENCE</scope>
    <source>
        <strain evidence="3">Y10</strain>
    </source>
</reference>
<feature type="transmembrane region" description="Helical" evidence="1">
    <location>
        <begin position="63"/>
        <end position="80"/>
    </location>
</feature>
<protein>
    <submittedName>
        <fullName evidence="3">Lauroyl acyltransferase</fullName>
    </submittedName>
</protein>
<keyword evidence="1" id="KW-0472">Membrane</keyword>
<evidence type="ECO:0000256" key="1">
    <source>
        <dbReference type="SAM" id="Phobius"/>
    </source>
</evidence>
<dbReference type="RefSeq" id="WP_281764582.1">
    <property type="nucleotide sequence ID" value="NZ_BRVO01000001.1"/>
</dbReference>
<keyword evidence="1" id="KW-1133">Transmembrane helix</keyword>
<proteinExistence type="predicted"/>
<keyword evidence="3" id="KW-0808">Transferase</keyword>
<keyword evidence="1" id="KW-0812">Transmembrane</keyword>